<name>A0A166G3Z0_DAUCS</name>
<dbReference type="EMBL" id="CP093343">
    <property type="protein sequence ID" value="WOG81838.1"/>
    <property type="molecule type" value="Genomic_DNA"/>
</dbReference>
<dbReference type="Gramene" id="KZN08510">
    <property type="protein sequence ID" value="KZN08510"/>
    <property type="gene ID" value="DCAR_031709"/>
</dbReference>
<accession>A0A166G3Z0</accession>
<protein>
    <submittedName>
        <fullName evidence="1">Uncharacterized protein</fullName>
    </submittedName>
</protein>
<reference evidence="1" key="1">
    <citation type="journal article" date="2016" name="Nat. Genet.">
        <title>A high-quality carrot genome assembly provides new insights into carotenoid accumulation and asterid genome evolution.</title>
        <authorList>
            <person name="Iorizzo M."/>
            <person name="Ellison S."/>
            <person name="Senalik D."/>
            <person name="Zeng P."/>
            <person name="Satapoomin P."/>
            <person name="Huang J."/>
            <person name="Bowman M."/>
            <person name="Iovene M."/>
            <person name="Sanseverino W."/>
            <person name="Cavagnaro P."/>
            <person name="Yildiz M."/>
            <person name="Macko-Podgorni A."/>
            <person name="Moranska E."/>
            <person name="Grzebelus E."/>
            <person name="Grzebelus D."/>
            <person name="Ashrafi H."/>
            <person name="Zheng Z."/>
            <person name="Cheng S."/>
            <person name="Spooner D."/>
            <person name="Van Deynze A."/>
            <person name="Simon P."/>
        </authorList>
    </citation>
    <scope>NUCLEOTIDE SEQUENCE</scope>
    <source>
        <tissue evidence="1">Leaf</tissue>
    </source>
</reference>
<evidence type="ECO:0000313" key="2">
    <source>
        <dbReference type="Proteomes" id="UP000077755"/>
    </source>
</evidence>
<gene>
    <name evidence="1" type="ORF">DCAR_0100992</name>
</gene>
<reference evidence="1" key="2">
    <citation type="submission" date="2022-03" db="EMBL/GenBank/DDBJ databases">
        <title>Draft title - Genomic analysis of global carrot germplasm unveils the trajectory of domestication and the origin of high carotenoid orange carrot.</title>
        <authorList>
            <person name="Iorizzo M."/>
            <person name="Ellison S."/>
            <person name="Senalik D."/>
            <person name="Macko-Podgorni A."/>
            <person name="Grzebelus D."/>
            <person name="Bostan H."/>
            <person name="Rolling W."/>
            <person name="Curaba J."/>
            <person name="Simon P."/>
        </authorList>
    </citation>
    <scope>NUCLEOTIDE SEQUENCE</scope>
    <source>
        <tissue evidence="1">Leaf</tissue>
    </source>
</reference>
<sequence>MPGRLSAFHGSRLCLLPPRTDSHILQAVKCERTLNGPVSPPSVSNGMPTICDLRYSNYGTCFCLISFLSQDISSGVNGCNRSIKLWIAAYCLVTRSGWKRTVLGP</sequence>
<keyword evidence="2" id="KW-1185">Reference proteome</keyword>
<organism evidence="1 2">
    <name type="scientific">Daucus carota subsp. sativus</name>
    <name type="common">Carrot</name>
    <dbReference type="NCBI Taxonomy" id="79200"/>
    <lineage>
        <taxon>Eukaryota</taxon>
        <taxon>Viridiplantae</taxon>
        <taxon>Streptophyta</taxon>
        <taxon>Embryophyta</taxon>
        <taxon>Tracheophyta</taxon>
        <taxon>Spermatophyta</taxon>
        <taxon>Magnoliopsida</taxon>
        <taxon>eudicotyledons</taxon>
        <taxon>Gunneridae</taxon>
        <taxon>Pentapetalae</taxon>
        <taxon>asterids</taxon>
        <taxon>campanulids</taxon>
        <taxon>Apiales</taxon>
        <taxon>Apiaceae</taxon>
        <taxon>Apioideae</taxon>
        <taxon>Scandiceae</taxon>
        <taxon>Daucinae</taxon>
        <taxon>Daucus</taxon>
        <taxon>Daucus sect. Daucus</taxon>
    </lineage>
</organism>
<evidence type="ECO:0000313" key="1">
    <source>
        <dbReference type="EMBL" id="WOG81838.1"/>
    </source>
</evidence>
<dbReference type="Proteomes" id="UP000077755">
    <property type="component" value="Chromosome 1"/>
</dbReference>
<proteinExistence type="predicted"/>
<dbReference type="AlphaFoldDB" id="A0A166G3Z0"/>